<feature type="transmembrane region" description="Helical" evidence="7">
    <location>
        <begin position="173"/>
        <end position="191"/>
    </location>
</feature>
<accession>F8F1M3</accession>
<protein>
    <recommendedName>
        <fullName evidence="8">Threonine/serine exporter-like N-terminal domain-containing protein</fullName>
    </recommendedName>
</protein>
<dbReference type="PANTHER" id="PTHR34390">
    <property type="entry name" value="UPF0442 PROTEIN YJJB-RELATED"/>
    <property type="match status" value="1"/>
</dbReference>
<gene>
    <name evidence="9" type="ordered locus">Spica_1211</name>
</gene>
<dbReference type="Proteomes" id="UP000000503">
    <property type="component" value="Chromosome"/>
</dbReference>
<evidence type="ECO:0000256" key="7">
    <source>
        <dbReference type="SAM" id="Phobius"/>
    </source>
</evidence>
<reference evidence="10" key="1">
    <citation type="journal article" date="2013" name="Stand. Genomic Sci.">
        <title>Genome sequence of the thermophilic fresh-water bacterium Spirochaeta caldaria type strain (H1(T)), reclassification of Spirochaeta caldaria, Spirochaeta stenostrepta, and Spirochaeta zuelzerae in the genus Treponema as Treponema caldaria comb. nov., Treponema stenostrepta comb. nov., and Treponema zuelzerae comb. nov., and emendation of the genus Treponema.</title>
        <authorList>
            <person name="Abt B."/>
            <person name="Goker M."/>
            <person name="Scheuner C."/>
            <person name="Han C."/>
            <person name="Lu M."/>
            <person name="Misra M."/>
            <person name="Lapidus A."/>
            <person name="Nolan M."/>
            <person name="Lucas S."/>
            <person name="Hammon N."/>
            <person name="Deshpande S."/>
            <person name="Cheng J.F."/>
            <person name="Tapia R."/>
            <person name="Goodwin L.A."/>
            <person name="Pitluck S."/>
            <person name="Liolios K."/>
            <person name="Pagani I."/>
            <person name="Ivanova N."/>
            <person name="Mavromatis K."/>
            <person name="Mikhailova N."/>
            <person name="Huntemann M."/>
            <person name="Pati A."/>
            <person name="Chen A."/>
            <person name="Palaniappan K."/>
            <person name="Land M."/>
            <person name="Hauser L."/>
            <person name="Jeffries C.D."/>
            <person name="Rohde M."/>
            <person name="Spring S."/>
            <person name="Gronow S."/>
            <person name="Detter J.C."/>
            <person name="Bristow J."/>
            <person name="Eisen J.A."/>
            <person name="Markowitz V."/>
            <person name="Hugenholtz P."/>
            <person name="Kyrpides N.C."/>
            <person name="Woyke T."/>
            <person name="Klenk H.P."/>
        </authorList>
    </citation>
    <scope>NUCLEOTIDE SEQUENCE</scope>
    <source>
        <strain evidence="10">ATCC 51460 / DSM 7334 / H1</strain>
    </source>
</reference>
<feature type="transmembrane region" description="Helical" evidence="7">
    <location>
        <begin position="198"/>
        <end position="216"/>
    </location>
</feature>
<evidence type="ECO:0000256" key="4">
    <source>
        <dbReference type="ARBA" id="ARBA00022989"/>
    </source>
</evidence>
<dbReference type="Pfam" id="PF06738">
    <property type="entry name" value="ThrE"/>
    <property type="match status" value="1"/>
</dbReference>
<dbReference type="EMBL" id="CP002868">
    <property type="protein sequence ID" value="AEJ19357.1"/>
    <property type="molecule type" value="Genomic_DNA"/>
</dbReference>
<evidence type="ECO:0000259" key="8">
    <source>
        <dbReference type="Pfam" id="PF06738"/>
    </source>
</evidence>
<evidence type="ECO:0000256" key="2">
    <source>
        <dbReference type="ARBA" id="ARBA00022475"/>
    </source>
</evidence>
<evidence type="ECO:0000256" key="6">
    <source>
        <dbReference type="ARBA" id="ARBA00034125"/>
    </source>
</evidence>
<dbReference type="OrthoDB" id="9813917at2"/>
<keyword evidence="3 7" id="KW-0812">Transmembrane</keyword>
<dbReference type="InterPro" id="IPR010619">
    <property type="entry name" value="ThrE-like_N"/>
</dbReference>
<feature type="transmembrane region" description="Helical" evidence="7">
    <location>
        <begin position="144"/>
        <end position="161"/>
    </location>
</feature>
<sequence length="253" mass="27411">MENAHQELDPLIIAAETGRRILEAGGETYRAEDAIVRLCKAWGYTDVEAFATPTGIMASIVDRDNRSRAVVRRITRRVVDLHRISRLDMLVSITEQEGLSVNAAEARLIEIDREKPYATLITLLAAALSASLFTLLFHGSLRDAIGAFIVGLGIKTFAYMLQRWHFPDFITTIIGGAIAALLSIITLRICIVEHMDKTIIGSIMLLVPGLATVNAIRDTIAGDLVAGIARLTDAFITAAALAIGAGTVFSLLR</sequence>
<comment type="subcellular location">
    <subcellularLocation>
        <location evidence="1">Cell membrane</location>
        <topology evidence="1">Multi-pass membrane protein</topology>
    </subcellularLocation>
</comment>
<comment type="similarity">
    <text evidence="6">Belongs to the ThrE exporter (TC 2.A.79) family.</text>
</comment>
<dbReference type="PANTHER" id="PTHR34390:SF2">
    <property type="entry name" value="SUCCINATE TRANSPORTER SUBUNIT YJJP-RELATED"/>
    <property type="match status" value="1"/>
</dbReference>
<dbReference type="STRING" id="744872.Spica_1211"/>
<evidence type="ECO:0000313" key="10">
    <source>
        <dbReference type="Proteomes" id="UP000000503"/>
    </source>
</evidence>
<evidence type="ECO:0000313" key="9">
    <source>
        <dbReference type="EMBL" id="AEJ19357.1"/>
    </source>
</evidence>
<feature type="transmembrane region" description="Helical" evidence="7">
    <location>
        <begin position="228"/>
        <end position="252"/>
    </location>
</feature>
<name>F8F1M3_GRAC1</name>
<dbReference type="KEGG" id="scd:Spica_1211"/>
<organism evidence="9 10">
    <name type="scientific">Gracilinema caldarium (strain ATCC 51460 / DSM 7334 / H1)</name>
    <name type="common">Treponema caldarium</name>
    <dbReference type="NCBI Taxonomy" id="744872"/>
    <lineage>
        <taxon>Bacteria</taxon>
        <taxon>Pseudomonadati</taxon>
        <taxon>Spirochaetota</taxon>
        <taxon>Spirochaetia</taxon>
        <taxon>Spirochaetales</taxon>
        <taxon>Breznakiellaceae</taxon>
        <taxon>Gracilinema</taxon>
    </lineage>
</organism>
<keyword evidence="10" id="KW-1185">Reference proteome</keyword>
<keyword evidence="4 7" id="KW-1133">Transmembrane helix</keyword>
<evidence type="ECO:0000256" key="1">
    <source>
        <dbReference type="ARBA" id="ARBA00004651"/>
    </source>
</evidence>
<dbReference type="GO" id="GO:0015744">
    <property type="term" value="P:succinate transport"/>
    <property type="evidence" value="ECO:0007669"/>
    <property type="project" value="TreeGrafter"/>
</dbReference>
<feature type="transmembrane region" description="Helical" evidence="7">
    <location>
        <begin position="117"/>
        <end position="137"/>
    </location>
</feature>
<dbReference type="GO" id="GO:0005886">
    <property type="term" value="C:plasma membrane"/>
    <property type="evidence" value="ECO:0007669"/>
    <property type="project" value="UniProtKB-SubCell"/>
</dbReference>
<evidence type="ECO:0000256" key="5">
    <source>
        <dbReference type="ARBA" id="ARBA00023136"/>
    </source>
</evidence>
<evidence type="ECO:0000256" key="3">
    <source>
        <dbReference type="ARBA" id="ARBA00022692"/>
    </source>
</evidence>
<keyword evidence="2" id="KW-1003">Cell membrane</keyword>
<feature type="domain" description="Threonine/serine exporter-like N-terminal" evidence="8">
    <location>
        <begin position="13"/>
        <end position="251"/>
    </location>
</feature>
<dbReference type="HOGENOM" id="CLU_070277_0_0_12"/>
<dbReference type="RefSeq" id="WP_013968668.1">
    <property type="nucleotide sequence ID" value="NC_015732.1"/>
</dbReference>
<keyword evidence="5 7" id="KW-0472">Membrane</keyword>
<dbReference type="InterPro" id="IPR050539">
    <property type="entry name" value="ThrE_Dicarb/AminoAcid_Exp"/>
</dbReference>
<dbReference type="eggNOG" id="COG2966">
    <property type="taxonomic scope" value="Bacteria"/>
</dbReference>
<dbReference type="AlphaFoldDB" id="F8F1M3"/>
<proteinExistence type="inferred from homology"/>
<dbReference type="GO" id="GO:0022857">
    <property type="term" value="F:transmembrane transporter activity"/>
    <property type="evidence" value="ECO:0007669"/>
    <property type="project" value="InterPro"/>
</dbReference>